<dbReference type="PANTHER" id="PTHR42756">
    <property type="entry name" value="TRANSCRIPTIONAL REGULATOR, MARR"/>
    <property type="match status" value="1"/>
</dbReference>
<dbReference type="Proteomes" id="UP000197717">
    <property type="component" value="Chromosome"/>
</dbReference>
<dbReference type="SUPFAM" id="SSF46785">
    <property type="entry name" value="Winged helix' DNA-binding domain"/>
    <property type="match status" value="1"/>
</dbReference>
<dbReference type="Gene3D" id="1.10.10.10">
    <property type="entry name" value="Winged helix-like DNA-binding domain superfamily/Winged helix DNA-binding domain"/>
    <property type="match status" value="1"/>
</dbReference>
<dbReference type="EMBL" id="CP022133">
    <property type="protein sequence ID" value="ASG65582.1"/>
    <property type="molecule type" value="Genomic_DNA"/>
</dbReference>
<dbReference type="PANTHER" id="PTHR42756:SF1">
    <property type="entry name" value="TRANSCRIPTIONAL REPRESSOR OF EMRAB OPERON"/>
    <property type="match status" value="1"/>
</dbReference>
<keyword evidence="2" id="KW-0238">DNA-binding</keyword>
<dbReference type="RefSeq" id="WP_088767988.1">
    <property type="nucleotide sequence ID" value="NZ_CP022133.1"/>
</dbReference>
<dbReference type="PRINTS" id="PR00598">
    <property type="entry name" value="HTHMARR"/>
</dbReference>
<proteinExistence type="predicted"/>
<evidence type="ECO:0000256" key="1">
    <source>
        <dbReference type="ARBA" id="ARBA00023015"/>
    </source>
</evidence>
<feature type="domain" description="HTH marR-type" evidence="4">
    <location>
        <begin position="4"/>
        <end position="164"/>
    </location>
</feature>
<dbReference type="PROSITE" id="PS50995">
    <property type="entry name" value="HTH_MARR_2"/>
    <property type="match status" value="1"/>
</dbReference>
<name>A0ABM6LSZ9_9GAMM</name>
<dbReference type="Pfam" id="PF01047">
    <property type="entry name" value="MarR"/>
    <property type="match status" value="1"/>
</dbReference>
<protein>
    <recommendedName>
        <fullName evidence="4">HTH marR-type domain-containing protein</fullName>
    </recommendedName>
</protein>
<evidence type="ECO:0000313" key="5">
    <source>
        <dbReference type="EMBL" id="ASG65582.1"/>
    </source>
</evidence>
<evidence type="ECO:0000313" key="6">
    <source>
        <dbReference type="Proteomes" id="UP000197717"/>
    </source>
</evidence>
<keyword evidence="3" id="KW-0804">Transcription</keyword>
<evidence type="ECO:0000256" key="3">
    <source>
        <dbReference type="ARBA" id="ARBA00023163"/>
    </source>
</evidence>
<evidence type="ECO:0000259" key="4">
    <source>
        <dbReference type="PROSITE" id="PS50995"/>
    </source>
</evidence>
<accession>A0ABM6LSZ9</accession>
<dbReference type="SMART" id="SM00347">
    <property type="entry name" value="HTH_MARR"/>
    <property type="match status" value="1"/>
</dbReference>
<dbReference type="InterPro" id="IPR036388">
    <property type="entry name" value="WH-like_DNA-bd_sf"/>
</dbReference>
<reference evidence="5 6" key="1">
    <citation type="submission" date="2017-06" db="EMBL/GenBank/DDBJ databases">
        <title>Complete genome sequence of Idiomarina piscisalsi strain 10PY1A isolated from soil of Soudi Arabia.</title>
        <authorList>
            <person name="Kim M.-C."/>
            <person name="Jung B.K."/>
            <person name="Budiyanto F."/>
            <person name="Nzila A."/>
            <person name="Shin J.-H."/>
        </authorList>
    </citation>
    <scope>NUCLEOTIDE SEQUENCE [LARGE SCALE GENOMIC DNA]</scope>
    <source>
        <strain evidence="5 6">10PY1A</strain>
    </source>
</reference>
<keyword evidence="6" id="KW-1185">Reference proteome</keyword>
<keyword evidence="1" id="KW-0805">Transcription regulation</keyword>
<gene>
    <name evidence="5" type="ORF">CEW91_05280</name>
</gene>
<organism evidence="5 6">
    <name type="scientific">Idiomarina piscisalsi</name>
    <dbReference type="NCBI Taxonomy" id="1096243"/>
    <lineage>
        <taxon>Bacteria</taxon>
        <taxon>Pseudomonadati</taxon>
        <taxon>Pseudomonadota</taxon>
        <taxon>Gammaproteobacteria</taxon>
        <taxon>Alteromonadales</taxon>
        <taxon>Idiomarinaceae</taxon>
        <taxon>Idiomarina</taxon>
    </lineage>
</organism>
<sequence length="175" mass="19566">MNKINQVPLLLQRAEREWKAIYPELPVADAALIGQLIGAGANADRVGLENLKPYDLRQTEHDVLACAMRQGQPFKVTPSKLLKEVRITSGALTTCLNRLIDRDLIVRLAADKDQRSKPIQLTQKGFSVIESVTQQRFQLAGEVMAGFSKDEKLMLNKLLSKFQHNLLETVETGSQ</sequence>
<dbReference type="InterPro" id="IPR036390">
    <property type="entry name" value="WH_DNA-bd_sf"/>
</dbReference>
<evidence type="ECO:0000256" key="2">
    <source>
        <dbReference type="ARBA" id="ARBA00023125"/>
    </source>
</evidence>
<dbReference type="InterPro" id="IPR000835">
    <property type="entry name" value="HTH_MarR-typ"/>
</dbReference>